<organism evidence="2 3">
    <name type="scientific">Bacillus arachidis</name>
    <dbReference type="NCBI Taxonomy" id="2819290"/>
    <lineage>
        <taxon>Bacteria</taxon>
        <taxon>Bacillati</taxon>
        <taxon>Bacillota</taxon>
        <taxon>Bacilli</taxon>
        <taxon>Bacillales</taxon>
        <taxon>Bacillaceae</taxon>
        <taxon>Bacillus</taxon>
    </lineage>
</organism>
<keyword evidence="1" id="KW-1133">Transmembrane helix</keyword>
<name>A0ABS3P5Z8_9BACI</name>
<protein>
    <submittedName>
        <fullName evidence="2">Superinfection exclusion B family protein</fullName>
    </submittedName>
</protein>
<dbReference type="InterPro" id="IPR025982">
    <property type="entry name" value="SieB"/>
</dbReference>
<evidence type="ECO:0000313" key="3">
    <source>
        <dbReference type="Proteomes" id="UP000677611"/>
    </source>
</evidence>
<sequence>MKIDIKEILTLPNNIMAALTLATGILLFSPNFFLEKLFMLSFREKNGFMIGIVFIVSLSILIINLIYRTTKAIQSKNAQKKFYATAEKRLKSLNNYQKCIIYALYNEHNRTLPLPLHDGAILHLENNYMIGKATTQYMVSNLNNARFPYLLQPWVAEELANKPNLLSHFASVFESERRSQAEF</sequence>
<keyword evidence="3" id="KW-1185">Reference proteome</keyword>
<evidence type="ECO:0000256" key="1">
    <source>
        <dbReference type="SAM" id="Phobius"/>
    </source>
</evidence>
<comment type="caution">
    <text evidence="2">The sequence shown here is derived from an EMBL/GenBank/DDBJ whole genome shotgun (WGS) entry which is preliminary data.</text>
</comment>
<proteinExistence type="predicted"/>
<accession>A0ABS3P5Z8</accession>
<dbReference type="Pfam" id="PF14163">
    <property type="entry name" value="SieB"/>
    <property type="match status" value="1"/>
</dbReference>
<dbReference type="Proteomes" id="UP000677611">
    <property type="component" value="Unassembled WGS sequence"/>
</dbReference>
<gene>
    <name evidence="2" type="ORF">J4P90_26260</name>
</gene>
<keyword evidence="1" id="KW-0812">Transmembrane</keyword>
<feature type="transmembrane region" description="Helical" evidence="1">
    <location>
        <begin position="15"/>
        <end position="34"/>
    </location>
</feature>
<dbReference type="RefSeq" id="WP_098537291.1">
    <property type="nucleotide sequence ID" value="NZ_JAGDQJ010000074.1"/>
</dbReference>
<feature type="transmembrane region" description="Helical" evidence="1">
    <location>
        <begin position="46"/>
        <end position="67"/>
    </location>
</feature>
<reference evidence="2 3" key="1">
    <citation type="submission" date="2021-03" db="EMBL/GenBank/DDBJ databases">
        <title>Identification of novel Bacillus strains.</title>
        <authorList>
            <person name="Xiao Z."/>
            <person name="Li Y."/>
            <person name="Shen J."/>
        </authorList>
    </citation>
    <scope>NUCLEOTIDE SEQUENCE [LARGE SCALE GENOMIC DNA]</scope>
    <source>
        <strain evidence="2 3">SY8</strain>
    </source>
</reference>
<dbReference type="EMBL" id="JAGDQJ010000074">
    <property type="protein sequence ID" value="MBO1628616.1"/>
    <property type="molecule type" value="Genomic_DNA"/>
</dbReference>
<evidence type="ECO:0000313" key="2">
    <source>
        <dbReference type="EMBL" id="MBO1628616.1"/>
    </source>
</evidence>
<keyword evidence="1" id="KW-0472">Membrane</keyword>